<accession>A0ABV3P0K8</accession>
<feature type="region of interest" description="Disordered" evidence="1">
    <location>
        <begin position="1"/>
        <end position="23"/>
    </location>
</feature>
<evidence type="ECO:0000256" key="1">
    <source>
        <dbReference type="SAM" id="MobiDB-lite"/>
    </source>
</evidence>
<reference evidence="2 3" key="1">
    <citation type="submission" date="2024-07" db="EMBL/GenBank/DDBJ databases">
        <authorList>
            <person name="Thanompreechachai J."/>
            <person name="Duangmal K."/>
        </authorList>
    </citation>
    <scope>NUCLEOTIDE SEQUENCE [LARGE SCALE GENOMIC DNA]</scope>
    <source>
        <strain evidence="2 3">KCTC 19886</strain>
    </source>
</reference>
<gene>
    <name evidence="2" type="ORF">AB1207_00120</name>
</gene>
<comment type="caution">
    <text evidence="2">The sequence shown here is derived from an EMBL/GenBank/DDBJ whole genome shotgun (WGS) entry which is preliminary data.</text>
</comment>
<organism evidence="2 3">
    <name type="scientific">Kineococcus endophyticus</name>
    <dbReference type="NCBI Taxonomy" id="1181883"/>
    <lineage>
        <taxon>Bacteria</taxon>
        <taxon>Bacillati</taxon>
        <taxon>Actinomycetota</taxon>
        <taxon>Actinomycetes</taxon>
        <taxon>Kineosporiales</taxon>
        <taxon>Kineosporiaceae</taxon>
        <taxon>Kineococcus</taxon>
    </lineage>
</organism>
<dbReference type="RefSeq" id="WP_367635751.1">
    <property type="nucleotide sequence ID" value="NZ_JBFNQN010000001.1"/>
</dbReference>
<evidence type="ECO:0000313" key="2">
    <source>
        <dbReference type="EMBL" id="MEW9263143.1"/>
    </source>
</evidence>
<keyword evidence="3" id="KW-1185">Reference proteome</keyword>
<dbReference type="EMBL" id="JBFNQN010000001">
    <property type="protein sequence ID" value="MEW9263143.1"/>
    <property type="molecule type" value="Genomic_DNA"/>
</dbReference>
<proteinExistence type="predicted"/>
<dbReference type="Proteomes" id="UP001555826">
    <property type="component" value="Unassembled WGS sequence"/>
</dbReference>
<feature type="compositionally biased region" description="Basic and acidic residues" evidence="1">
    <location>
        <begin position="1"/>
        <end position="10"/>
    </location>
</feature>
<sequence length="183" mass="19377">MSDRPDRPDGGTDGSCGTWSPPPPFIDSFVLPHVVVRRTGAGHGGRAEVLTALVAALPRTGPVQVWTELPHDPAGGAGDELVAEFARLRDGLGPQQHQTVQTRPDDRGRSTTVVVEHGPSPDLLRRLADSPAVADGTVRTCLTDERCQVFLRPVVEGVEVLGTDLAVVQRVAGSQCPADDALR</sequence>
<protein>
    <recommendedName>
        <fullName evidence="4">2'-5' RNA ligase superfamily protein</fullName>
    </recommendedName>
</protein>
<name>A0ABV3P0K8_9ACTN</name>
<evidence type="ECO:0008006" key="4">
    <source>
        <dbReference type="Google" id="ProtNLM"/>
    </source>
</evidence>
<evidence type="ECO:0000313" key="3">
    <source>
        <dbReference type="Proteomes" id="UP001555826"/>
    </source>
</evidence>